<keyword evidence="3" id="KW-0808">Transferase</keyword>
<name>B3R0A6_PHYMT</name>
<dbReference type="HOGENOM" id="CLU_009583_2_0_14"/>
<gene>
    <name evidence="3" type="primary">rfaG</name>
    <name evidence="3" type="ordered locus">ATP_00083</name>
</gene>
<dbReference type="STRING" id="37692.ATP_00083"/>
<organism evidence="4">
    <name type="scientific">Phytoplasma mali (strain AT)</name>
    <dbReference type="NCBI Taxonomy" id="482235"/>
    <lineage>
        <taxon>Bacteria</taxon>
        <taxon>Bacillati</taxon>
        <taxon>Mycoplasmatota</taxon>
        <taxon>Mollicutes</taxon>
        <taxon>Acholeplasmatales</taxon>
        <taxon>Acholeplasmataceae</taxon>
        <taxon>Candidatus Phytoplasma</taxon>
        <taxon>16SrX (Apple proliferation group)</taxon>
    </lineage>
</organism>
<dbReference type="Pfam" id="PF13439">
    <property type="entry name" value="Glyco_transf_4"/>
    <property type="match status" value="1"/>
</dbReference>
<dbReference type="AlphaFoldDB" id="B3R0A6"/>
<keyword evidence="4" id="KW-1185">Reference proteome</keyword>
<feature type="domain" description="Glycosyl transferase family 1" evidence="1">
    <location>
        <begin position="205"/>
        <end position="365"/>
    </location>
</feature>
<dbReference type="InterPro" id="IPR050194">
    <property type="entry name" value="Glycosyltransferase_grp1"/>
</dbReference>
<dbReference type="KEGG" id="pml:ATP_00083"/>
<accession>B3R0A6</accession>
<dbReference type="PANTHER" id="PTHR45947:SF3">
    <property type="entry name" value="SULFOQUINOVOSYL TRANSFERASE SQD2"/>
    <property type="match status" value="1"/>
</dbReference>
<dbReference type="CAZy" id="GT4">
    <property type="family name" value="Glycosyltransferase Family 4"/>
</dbReference>
<evidence type="ECO:0000313" key="3">
    <source>
        <dbReference type="EMBL" id="CAP18270.1"/>
    </source>
</evidence>
<evidence type="ECO:0000259" key="2">
    <source>
        <dbReference type="Pfam" id="PF13439"/>
    </source>
</evidence>
<dbReference type="Proteomes" id="UP000002020">
    <property type="component" value="Chromosome"/>
</dbReference>
<evidence type="ECO:0000259" key="1">
    <source>
        <dbReference type="Pfam" id="PF00534"/>
    </source>
</evidence>
<sequence>MRIGFFIDGYEPLIGGVIVSAKALKEILESFGHEVYIITVDNSKKVKISQSYIIRLPGIRIPLKQFSGYYFILRYKKYLSLIAELNLDIIHIHTEFSMGKLGLYAHQKLKISTVYTLHSFYDLLINKVFYKWPQFFKNFGFRQIRKLHYKFISQSNVVILPSLKTLQHCKNKYKIKGDYHIIPTQLNLSQFYSENYASDKITCLRQKLNLTNMFVCLYVGRLSEEKEVDYLIRVFSFFILDNPLSKFLIIGDGPIRNKLEQQVKKLNIIEHVIFVGFIPYKELGLYYQLGNVFLSASLFETQGLTYIEALAASLPLVARYDAVLENVLLHGKNGFFFTSPKELINILTDLYHHPIKCQTLSQQAKLSILKYNSEDFAKKVLDVYRKAIKKSSTKFLIS</sequence>
<dbReference type="Pfam" id="PF00534">
    <property type="entry name" value="Glycos_transf_1"/>
    <property type="match status" value="1"/>
</dbReference>
<dbReference type="PANTHER" id="PTHR45947">
    <property type="entry name" value="SULFOQUINOVOSYL TRANSFERASE SQD2"/>
    <property type="match status" value="1"/>
</dbReference>
<dbReference type="InterPro" id="IPR028098">
    <property type="entry name" value="Glyco_trans_4-like_N"/>
</dbReference>
<dbReference type="GO" id="GO:0016758">
    <property type="term" value="F:hexosyltransferase activity"/>
    <property type="evidence" value="ECO:0007669"/>
    <property type="project" value="TreeGrafter"/>
</dbReference>
<proteinExistence type="predicted"/>
<dbReference type="eggNOG" id="COG0438">
    <property type="taxonomic scope" value="Bacteria"/>
</dbReference>
<evidence type="ECO:0000313" key="4">
    <source>
        <dbReference type="Proteomes" id="UP000002020"/>
    </source>
</evidence>
<reference evidence="3 4" key="1">
    <citation type="journal article" date="2008" name="BMC Genomics">
        <title>The linear chromosome of the plant-pathogenic mycoplasma 'Candidatus Phytoplasma mali'.</title>
        <authorList>
            <person name="Kube M."/>
            <person name="Schneider B."/>
            <person name="Kuhl H."/>
            <person name="Dandekar T."/>
            <person name="Heitmann K."/>
            <person name="Migdoll A.M."/>
            <person name="Reinhardt R."/>
            <person name="Seemueller E."/>
        </authorList>
    </citation>
    <scope>NUCLEOTIDE SEQUENCE [LARGE SCALE GENOMIC DNA]</scope>
    <source>
        <strain evidence="3 4">AT</strain>
    </source>
</reference>
<dbReference type="Gene3D" id="3.40.50.2000">
    <property type="entry name" value="Glycogen Phosphorylase B"/>
    <property type="match status" value="2"/>
</dbReference>
<dbReference type="EMBL" id="CU469464">
    <property type="protein sequence ID" value="CAP18270.1"/>
    <property type="molecule type" value="Genomic_DNA"/>
</dbReference>
<feature type="domain" description="Glycosyltransferase subfamily 4-like N-terminal" evidence="2">
    <location>
        <begin position="14"/>
        <end position="185"/>
    </location>
</feature>
<dbReference type="InterPro" id="IPR001296">
    <property type="entry name" value="Glyco_trans_1"/>
</dbReference>
<dbReference type="SUPFAM" id="SSF53756">
    <property type="entry name" value="UDP-Glycosyltransferase/glycogen phosphorylase"/>
    <property type="match status" value="1"/>
</dbReference>
<protein>
    <submittedName>
        <fullName evidence="3">Glucosyltransferase involved in LPS biosynthesis</fullName>
    </submittedName>
</protein>